<dbReference type="EMBL" id="OZ023719">
    <property type="protein sequence ID" value="CAK9868175.1"/>
    <property type="molecule type" value="Genomic_DNA"/>
</dbReference>
<dbReference type="Proteomes" id="UP001497522">
    <property type="component" value="Chromosome 18"/>
</dbReference>
<dbReference type="CDD" id="cd00371">
    <property type="entry name" value="HMA"/>
    <property type="match status" value="1"/>
</dbReference>
<evidence type="ECO:0000313" key="4">
    <source>
        <dbReference type="Proteomes" id="UP001497522"/>
    </source>
</evidence>
<protein>
    <recommendedName>
        <fullName evidence="2">HMA domain-containing protein</fullName>
    </recommendedName>
</protein>
<keyword evidence="1" id="KW-0479">Metal-binding</keyword>
<accession>A0ABP1B019</accession>
<dbReference type="Gene3D" id="3.30.70.100">
    <property type="match status" value="1"/>
</dbReference>
<evidence type="ECO:0000313" key="3">
    <source>
        <dbReference type="EMBL" id="CAK9868175.1"/>
    </source>
</evidence>
<name>A0ABP1B019_9BRYO</name>
<dbReference type="Pfam" id="PF00403">
    <property type="entry name" value="HMA"/>
    <property type="match status" value="1"/>
</dbReference>
<evidence type="ECO:0000259" key="2">
    <source>
        <dbReference type="PROSITE" id="PS50846"/>
    </source>
</evidence>
<dbReference type="InterPro" id="IPR036163">
    <property type="entry name" value="HMA_dom_sf"/>
</dbReference>
<proteinExistence type="predicted"/>
<dbReference type="PANTHER" id="PTHR22814:SF336">
    <property type="entry name" value="HEAVY METAL-ASSOCIATED ISOPRENYLATED PLANT PROTEIN 23"/>
    <property type="match status" value="1"/>
</dbReference>
<reference evidence="3" key="1">
    <citation type="submission" date="2024-03" db="EMBL/GenBank/DDBJ databases">
        <authorList>
            <consortium name="ELIXIR-Norway"/>
            <consortium name="Elixir Norway"/>
        </authorList>
    </citation>
    <scope>NUCLEOTIDE SEQUENCE</scope>
</reference>
<dbReference type="SUPFAM" id="SSF55008">
    <property type="entry name" value="HMA, heavy metal-associated domain"/>
    <property type="match status" value="1"/>
</dbReference>
<dbReference type="InterPro" id="IPR006121">
    <property type="entry name" value="HMA_dom"/>
</dbReference>
<feature type="domain" description="HMA" evidence="2">
    <location>
        <begin position="59"/>
        <end position="122"/>
    </location>
</feature>
<sequence length="139" mass="16028">MVSLGEWLAVTSSGFSDRVLNFRLFANLVQLFYGEREPTWIVGNYPHEEIQAPYTRHMVPSIELMVPMCCNICEGKLRRQLCSLEGVDGVICDQWNQKVTVTGNVDPAKVLKRVRQVKKKAQFWARKVQEGQMQGYSYR</sequence>
<keyword evidence="4" id="KW-1185">Reference proteome</keyword>
<gene>
    <name evidence="3" type="ORF">CSSPJE1EN2_LOCUS11170</name>
</gene>
<evidence type="ECO:0000256" key="1">
    <source>
        <dbReference type="ARBA" id="ARBA00022723"/>
    </source>
</evidence>
<dbReference type="PROSITE" id="PS50846">
    <property type="entry name" value="HMA_2"/>
    <property type="match status" value="1"/>
</dbReference>
<organism evidence="3 4">
    <name type="scientific">Sphagnum jensenii</name>
    <dbReference type="NCBI Taxonomy" id="128206"/>
    <lineage>
        <taxon>Eukaryota</taxon>
        <taxon>Viridiplantae</taxon>
        <taxon>Streptophyta</taxon>
        <taxon>Embryophyta</taxon>
        <taxon>Bryophyta</taxon>
        <taxon>Sphagnophytina</taxon>
        <taxon>Sphagnopsida</taxon>
        <taxon>Sphagnales</taxon>
        <taxon>Sphagnaceae</taxon>
        <taxon>Sphagnum</taxon>
    </lineage>
</organism>
<dbReference type="PANTHER" id="PTHR22814">
    <property type="entry name" value="COPPER TRANSPORT PROTEIN ATOX1-RELATED"/>
    <property type="match status" value="1"/>
</dbReference>